<dbReference type="OrthoDB" id="9794094at2"/>
<dbReference type="STRING" id="639004.SAMN04488239_10151"/>
<evidence type="ECO:0000313" key="2">
    <source>
        <dbReference type="Proteomes" id="UP000199628"/>
    </source>
</evidence>
<proteinExistence type="predicted"/>
<dbReference type="RefSeq" id="WP_093026716.1">
    <property type="nucleotide sequence ID" value="NZ_FMZV01000001.1"/>
</dbReference>
<sequence length="61" mass="6863">MGCNLKNRYFLGLRDFAPDEVQLSVGIATNRDLVLRGLPKFLGKDIRDFMIGDVMSPHPIT</sequence>
<accession>A0A1G6I9C0</accession>
<protein>
    <submittedName>
        <fullName evidence="1">Uncharacterized protein</fullName>
    </submittedName>
</protein>
<keyword evidence="2" id="KW-1185">Reference proteome</keyword>
<gene>
    <name evidence="1" type="ORF">SAMN04488239_10151</name>
</gene>
<reference evidence="2" key="1">
    <citation type="submission" date="2016-10" db="EMBL/GenBank/DDBJ databases">
        <authorList>
            <person name="Varghese N."/>
            <person name="Submissions S."/>
        </authorList>
    </citation>
    <scope>NUCLEOTIDE SEQUENCE [LARGE SCALE GENOMIC DNA]</scope>
    <source>
        <strain evidence="2">CGMCC 1.9108</strain>
    </source>
</reference>
<name>A0A1G6I9C0_9RHOB</name>
<dbReference type="EMBL" id="FMZV01000001">
    <property type="protein sequence ID" value="SDC02605.1"/>
    <property type="molecule type" value="Genomic_DNA"/>
</dbReference>
<dbReference type="AlphaFoldDB" id="A0A1G6I9C0"/>
<organism evidence="1 2">
    <name type="scientific">Ruegeria marina</name>
    <dbReference type="NCBI Taxonomy" id="639004"/>
    <lineage>
        <taxon>Bacteria</taxon>
        <taxon>Pseudomonadati</taxon>
        <taxon>Pseudomonadota</taxon>
        <taxon>Alphaproteobacteria</taxon>
        <taxon>Rhodobacterales</taxon>
        <taxon>Roseobacteraceae</taxon>
        <taxon>Ruegeria</taxon>
    </lineage>
</organism>
<evidence type="ECO:0000313" key="1">
    <source>
        <dbReference type="EMBL" id="SDC02605.1"/>
    </source>
</evidence>
<dbReference type="Proteomes" id="UP000199628">
    <property type="component" value="Unassembled WGS sequence"/>
</dbReference>